<feature type="domain" description="DUF7779" evidence="3">
    <location>
        <begin position="690"/>
        <end position="763"/>
    </location>
</feature>
<dbReference type="Gene3D" id="3.40.50.1820">
    <property type="entry name" value="alpha/beta hydrolase"/>
    <property type="match status" value="1"/>
</dbReference>
<evidence type="ECO:0000313" key="5">
    <source>
        <dbReference type="Proteomes" id="UP000800094"/>
    </source>
</evidence>
<dbReference type="Proteomes" id="UP000800094">
    <property type="component" value="Unassembled WGS sequence"/>
</dbReference>
<feature type="region of interest" description="Disordered" evidence="1">
    <location>
        <begin position="1301"/>
        <end position="1320"/>
    </location>
</feature>
<sequence>MSVHRYGLTELHSGIGINGEPPRANIVFVHGLNGHPQETWSAKYASASSEPADRRTSDSEASVHSPARKGSVFNKFLKRTKTGHPIGLGDRTLSIAPSAYSMDDTSDSISPRPSPGASPGESNVDPLTMTAEPDAMTVLSPTASNIANLSAPPVHKKKVFWPRDLLPKDLPNARILTFGYDADLVKMSSTGKSAKLNFTQHAHDLCITLNRELQDDIPAILCCHSLGGVLAKRALWESKTDNNPLQQRLCKNTKVVIFFGSPHRGSSTAGTKIVSMVKLDAAQHLVSSLRLDSEILDNIHSDFMKLLVEGRFWIHTFQEGKPINNVLGKVVEDFSSKIDETTPMQTHENIAANHRNMIRYPTAQDPGYRKVIGALRQYMNMLDKKHDIERMSIASSYSAKEMPLRTYFSVPYERNENFVGREETLEAINRVLSTGPKYTPFIALHGLGGIGKTQVAIELAYRWQSFFPNHNIFWLNAGAVDRLGESLQSVLDTLEIPHSAETNVRNVVEEWLRNRSNGRWLLIVDNVDNEAVLDENNGKGAFKMLSCIPKTDHGHVLFTSRYKKVAMKLAPDTVRIDNMPKSEALELLKVSLREQYDKDQNADAERLLEELSYIPLAIAQAAAYIRENENTIADYLELYTESEDNKMELLEQSIAELGTSDPDESDDRKMVLKTSWMSFDRLKSDGAAGPLATELLSVLAFLDRQEVPISLLKNFRPKAGNLKLNNALGMLKAYSLVTENTKTKNLAIHRLVQLSMRKWLERENQVEKYREGALILLSENFPDGSFKTWNECKALIVHADAILEHTHDSENRSARAKLLQNCANFQNGRGQYAAAETKFAEVVKLRTELVGADNTETLRAQDQLAWTLRNQARKEEALVLAKQTLEKKVQVFGKNSAEALTTSHIIGAVIGDQGKHQEAAVVHQANLDARKELLGAEHLDTLRSAAHLSLELWELGKFVEAEELARRTLASRQRLLGEEHPDTLEIAGTLGFILEIQGKYQEAKDLKLSMLKLRERIYGEDHPDTADSLHDVGWILHQMGDYEGAEPYYERSLKAKLRLLGETHPKTLTTMCNYPVFYCDKGEYDKAEERSQRLIAVFKRVQGDMHPQTLDATGGLAVILRHQGKLEEAAKAARTSIDGRNVILGPDHPWTLPPVSHWGYVLTLQGDHAKGEEVIRTALSGLEKAMGPESSNVLTSLVFLSKNLLLQAQTAGSPSPSDPRLEEAEQLARRALESRKKLLGEQHPYTYKTMHHLAKVVMARGRYEEAVGLSKKALGGLCRTLGSEHPDVSLCDEELRGMERRVEDSGGKGSAGEGVDVIDI</sequence>
<reference evidence="4" key="1">
    <citation type="journal article" date="2020" name="Stud. Mycol.">
        <title>101 Dothideomycetes genomes: a test case for predicting lifestyles and emergence of pathogens.</title>
        <authorList>
            <person name="Haridas S."/>
            <person name="Albert R."/>
            <person name="Binder M."/>
            <person name="Bloem J."/>
            <person name="Labutti K."/>
            <person name="Salamov A."/>
            <person name="Andreopoulos B."/>
            <person name="Baker S."/>
            <person name="Barry K."/>
            <person name="Bills G."/>
            <person name="Bluhm B."/>
            <person name="Cannon C."/>
            <person name="Castanera R."/>
            <person name="Culley D."/>
            <person name="Daum C."/>
            <person name="Ezra D."/>
            <person name="Gonzalez J."/>
            <person name="Henrissat B."/>
            <person name="Kuo A."/>
            <person name="Liang C."/>
            <person name="Lipzen A."/>
            <person name="Lutzoni F."/>
            <person name="Magnuson J."/>
            <person name="Mondo S."/>
            <person name="Nolan M."/>
            <person name="Ohm R."/>
            <person name="Pangilinan J."/>
            <person name="Park H.-J."/>
            <person name="Ramirez L."/>
            <person name="Alfaro M."/>
            <person name="Sun H."/>
            <person name="Tritt A."/>
            <person name="Yoshinaga Y."/>
            <person name="Zwiers L.-H."/>
            <person name="Turgeon B."/>
            <person name="Goodwin S."/>
            <person name="Spatafora J."/>
            <person name="Crous P."/>
            <person name="Grigoriev I."/>
        </authorList>
    </citation>
    <scope>NUCLEOTIDE SEQUENCE</scope>
    <source>
        <strain evidence="4">CBS 122368</strain>
    </source>
</reference>
<dbReference type="InterPro" id="IPR019734">
    <property type="entry name" value="TPR_rpt"/>
</dbReference>
<feature type="region of interest" description="Disordered" evidence="1">
    <location>
        <begin position="100"/>
        <end position="128"/>
    </location>
</feature>
<dbReference type="OrthoDB" id="1658288at2759"/>
<dbReference type="InterPro" id="IPR053137">
    <property type="entry name" value="NLR-like"/>
</dbReference>
<dbReference type="NCBIfam" id="NF040586">
    <property type="entry name" value="FxSxx_TPR"/>
    <property type="match status" value="1"/>
</dbReference>
<feature type="region of interest" description="Disordered" evidence="1">
    <location>
        <begin position="42"/>
        <end position="66"/>
    </location>
</feature>
<name>A0A6A6HSZ0_9PLEO</name>
<evidence type="ECO:0000259" key="3">
    <source>
        <dbReference type="Pfam" id="PF25000"/>
    </source>
</evidence>
<accession>A0A6A6HSZ0</accession>
<organism evidence="4 5">
    <name type="scientific">Trematosphaeria pertusa</name>
    <dbReference type="NCBI Taxonomy" id="390896"/>
    <lineage>
        <taxon>Eukaryota</taxon>
        <taxon>Fungi</taxon>
        <taxon>Dikarya</taxon>
        <taxon>Ascomycota</taxon>
        <taxon>Pezizomycotina</taxon>
        <taxon>Dothideomycetes</taxon>
        <taxon>Pleosporomycetidae</taxon>
        <taxon>Pleosporales</taxon>
        <taxon>Massarineae</taxon>
        <taxon>Trematosphaeriaceae</taxon>
        <taxon>Trematosphaeria</taxon>
    </lineage>
</organism>
<keyword evidence="5" id="KW-1185">Reference proteome</keyword>
<protein>
    <submittedName>
        <fullName evidence="4">TPR-like protein</fullName>
    </submittedName>
</protein>
<dbReference type="InterPro" id="IPR029058">
    <property type="entry name" value="AB_hydrolase_fold"/>
</dbReference>
<dbReference type="Pfam" id="PF00931">
    <property type="entry name" value="NB-ARC"/>
    <property type="match status" value="1"/>
</dbReference>
<dbReference type="PANTHER" id="PTHR46082">
    <property type="entry name" value="ATP/GTP-BINDING PROTEIN-RELATED"/>
    <property type="match status" value="1"/>
</dbReference>
<dbReference type="SUPFAM" id="SSF48452">
    <property type="entry name" value="TPR-like"/>
    <property type="match status" value="4"/>
</dbReference>
<proteinExistence type="predicted"/>
<dbReference type="GeneID" id="54588008"/>
<dbReference type="RefSeq" id="XP_033675647.1">
    <property type="nucleotide sequence ID" value="XM_033834678.1"/>
</dbReference>
<dbReference type="InterPro" id="IPR027417">
    <property type="entry name" value="P-loop_NTPase"/>
</dbReference>
<evidence type="ECO:0000259" key="2">
    <source>
        <dbReference type="Pfam" id="PF00931"/>
    </source>
</evidence>
<dbReference type="SUPFAM" id="SSF53474">
    <property type="entry name" value="alpha/beta-Hydrolases"/>
    <property type="match status" value="1"/>
</dbReference>
<dbReference type="Pfam" id="PF13424">
    <property type="entry name" value="TPR_12"/>
    <property type="match status" value="3"/>
</dbReference>
<feature type="domain" description="NB-ARC" evidence="2">
    <location>
        <begin position="422"/>
        <end position="589"/>
    </location>
</feature>
<dbReference type="InterPro" id="IPR002182">
    <property type="entry name" value="NB-ARC"/>
</dbReference>
<evidence type="ECO:0000256" key="1">
    <source>
        <dbReference type="SAM" id="MobiDB-lite"/>
    </source>
</evidence>
<dbReference type="InterPro" id="IPR056681">
    <property type="entry name" value="DUF7779"/>
</dbReference>
<dbReference type="Pfam" id="PF13374">
    <property type="entry name" value="TPR_10"/>
    <property type="match status" value="2"/>
</dbReference>
<dbReference type="SMART" id="SM00028">
    <property type="entry name" value="TPR"/>
    <property type="match status" value="2"/>
</dbReference>
<dbReference type="GO" id="GO:0043531">
    <property type="term" value="F:ADP binding"/>
    <property type="evidence" value="ECO:0007669"/>
    <property type="project" value="InterPro"/>
</dbReference>
<dbReference type="InterPro" id="IPR011990">
    <property type="entry name" value="TPR-like_helical_dom_sf"/>
</dbReference>
<dbReference type="Gene3D" id="1.25.40.10">
    <property type="entry name" value="Tetratricopeptide repeat domain"/>
    <property type="match status" value="3"/>
</dbReference>
<dbReference type="PANTHER" id="PTHR46082:SF6">
    <property type="entry name" value="AAA+ ATPASE DOMAIN-CONTAINING PROTEIN-RELATED"/>
    <property type="match status" value="1"/>
</dbReference>
<dbReference type="Pfam" id="PF25000">
    <property type="entry name" value="DUF7779"/>
    <property type="match status" value="1"/>
</dbReference>
<dbReference type="Gene3D" id="3.40.50.300">
    <property type="entry name" value="P-loop containing nucleotide triphosphate hydrolases"/>
    <property type="match status" value="1"/>
</dbReference>
<evidence type="ECO:0000313" key="4">
    <source>
        <dbReference type="EMBL" id="KAF2240643.1"/>
    </source>
</evidence>
<dbReference type="SUPFAM" id="SSF52540">
    <property type="entry name" value="P-loop containing nucleoside triphosphate hydrolases"/>
    <property type="match status" value="1"/>
</dbReference>
<dbReference type="EMBL" id="ML987216">
    <property type="protein sequence ID" value="KAF2240643.1"/>
    <property type="molecule type" value="Genomic_DNA"/>
</dbReference>
<gene>
    <name evidence="4" type="ORF">BU26DRAFT_587175</name>
</gene>